<dbReference type="GO" id="GO:0015562">
    <property type="term" value="F:efflux transmembrane transporter activity"/>
    <property type="evidence" value="ECO:0007669"/>
    <property type="project" value="TreeGrafter"/>
</dbReference>
<feature type="domain" description="CusB-like beta-barrel" evidence="4">
    <location>
        <begin position="202"/>
        <end position="273"/>
    </location>
</feature>
<reference evidence="5 6" key="1">
    <citation type="submission" date="2016-12" db="EMBL/GenBank/DDBJ databases">
        <authorList>
            <person name="Song W.-J."/>
            <person name="Kurnit D.M."/>
        </authorList>
    </citation>
    <scope>NUCLEOTIDE SEQUENCE [LARGE SCALE GENOMIC DNA]</scope>
    <source>
        <strain evidence="5 6">175</strain>
    </source>
</reference>
<dbReference type="Pfam" id="PF25954">
    <property type="entry name" value="Beta-barrel_RND_2"/>
    <property type="match status" value="1"/>
</dbReference>
<dbReference type="RefSeq" id="WP_085216531.1">
    <property type="nucleotide sequence ID" value="NZ_FXAM01000002.1"/>
</dbReference>
<evidence type="ECO:0000256" key="1">
    <source>
        <dbReference type="ARBA" id="ARBA00009477"/>
    </source>
</evidence>
<dbReference type="InterPro" id="IPR058792">
    <property type="entry name" value="Beta-barrel_RND_2"/>
</dbReference>
<dbReference type="PANTHER" id="PTHR30469">
    <property type="entry name" value="MULTIDRUG RESISTANCE PROTEIN MDTA"/>
    <property type="match status" value="1"/>
</dbReference>
<dbReference type="SUPFAM" id="SSF111369">
    <property type="entry name" value="HlyD-like secretion proteins"/>
    <property type="match status" value="1"/>
</dbReference>
<evidence type="ECO:0000259" key="3">
    <source>
        <dbReference type="Pfam" id="PF25917"/>
    </source>
</evidence>
<dbReference type="Gene3D" id="2.40.420.20">
    <property type="match status" value="1"/>
</dbReference>
<dbReference type="Proteomes" id="UP000192923">
    <property type="component" value="Unassembled WGS sequence"/>
</dbReference>
<dbReference type="InterPro" id="IPR058625">
    <property type="entry name" value="MdtA-like_BSH"/>
</dbReference>
<dbReference type="OrthoDB" id="9806939at2"/>
<keyword evidence="6" id="KW-1185">Reference proteome</keyword>
<dbReference type="Pfam" id="PF25917">
    <property type="entry name" value="BSH_RND"/>
    <property type="match status" value="1"/>
</dbReference>
<dbReference type="EMBL" id="FXAM01000002">
    <property type="protein sequence ID" value="SMF97507.1"/>
    <property type="molecule type" value="Genomic_DNA"/>
</dbReference>
<dbReference type="InterPro" id="IPR058624">
    <property type="entry name" value="MdtA-like_HH"/>
</dbReference>
<dbReference type="Gene3D" id="1.10.287.470">
    <property type="entry name" value="Helix hairpin bin"/>
    <property type="match status" value="1"/>
</dbReference>
<evidence type="ECO:0000259" key="2">
    <source>
        <dbReference type="Pfam" id="PF25876"/>
    </source>
</evidence>
<evidence type="ECO:0000313" key="5">
    <source>
        <dbReference type="EMBL" id="SMF97507.1"/>
    </source>
</evidence>
<dbReference type="Gene3D" id="2.40.50.100">
    <property type="match status" value="1"/>
</dbReference>
<dbReference type="Pfam" id="PF25876">
    <property type="entry name" value="HH_MFP_RND"/>
    <property type="match status" value="1"/>
</dbReference>
<proteinExistence type="inferred from homology"/>
<dbReference type="STRING" id="1760988.SAMN02949497_0537"/>
<evidence type="ECO:0000313" key="6">
    <source>
        <dbReference type="Proteomes" id="UP000192923"/>
    </source>
</evidence>
<dbReference type="FunFam" id="2.40.30.170:FF:000010">
    <property type="entry name" value="Efflux RND transporter periplasmic adaptor subunit"/>
    <property type="match status" value="1"/>
</dbReference>
<dbReference type="Gene3D" id="2.40.30.170">
    <property type="match status" value="1"/>
</dbReference>
<protein>
    <submittedName>
        <fullName evidence="5">Membrane fusion protein, multidrug efflux system</fullName>
    </submittedName>
</protein>
<dbReference type="AlphaFoldDB" id="A0A1Y6D4C1"/>
<gene>
    <name evidence="5" type="ORF">SAMN02949497_0537</name>
</gene>
<evidence type="ECO:0000259" key="4">
    <source>
        <dbReference type="Pfam" id="PF25954"/>
    </source>
</evidence>
<dbReference type="GO" id="GO:1990281">
    <property type="term" value="C:efflux pump complex"/>
    <property type="evidence" value="ECO:0007669"/>
    <property type="project" value="TreeGrafter"/>
</dbReference>
<feature type="domain" description="Multidrug resistance protein MdtA-like alpha-helical hairpin" evidence="2">
    <location>
        <begin position="109"/>
        <end position="162"/>
    </location>
</feature>
<dbReference type="PANTHER" id="PTHR30469:SF11">
    <property type="entry name" value="BLL4320 PROTEIN"/>
    <property type="match status" value="1"/>
</dbReference>
<organism evidence="5 6">
    <name type="scientific">Methylomagnum ishizawai</name>
    <dbReference type="NCBI Taxonomy" id="1760988"/>
    <lineage>
        <taxon>Bacteria</taxon>
        <taxon>Pseudomonadati</taxon>
        <taxon>Pseudomonadota</taxon>
        <taxon>Gammaproteobacteria</taxon>
        <taxon>Methylococcales</taxon>
        <taxon>Methylococcaceae</taxon>
        <taxon>Methylomagnum</taxon>
    </lineage>
</organism>
<sequence>MIKRMLIMLLVVGLVLGAVFGFIAFKNKMIKQYLAEHGHPPQTVSTATARYEEWRSSLRAVGTLKAVRGVDLGSEVGGVVAAVHFKQGEDVAEGAPLLELRMQDELARMQALKAAAELARITLERDRAQLQAKAVSQQTLDSDIANLAQANANILGQQALLDKKLIRAPFAGRLGVRQVDVGQYLQIGSPFVTLQALDSLYLDFSLPQQVLGNLRVGQPVTVHADAFPGQDFPGEIAVIDPKVDIGSRNLQVRAVLKNPGRKLLPGMYASVDIEVGQPQRHLTLPNAAIAYNPYGALVYRVDRQGKDDKGQPQPVAHETFIVLGETRGDQVAVEKGLKEGDEIVTAGQTKLRNGTALAINNSVQPSNDPAPVLREE</sequence>
<feature type="domain" description="Multidrug resistance protein MdtA-like barrel-sandwich hybrid" evidence="3">
    <location>
        <begin position="69"/>
        <end position="189"/>
    </location>
</feature>
<dbReference type="InterPro" id="IPR006143">
    <property type="entry name" value="RND_pump_MFP"/>
</dbReference>
<dbReference type="NCBIfam" id="TIGR01730">
    <property type="entry name" value="RND_mfp"/>
    <property type="match status" value="1"/>
</dbReference>
<comment type="similarity">
    <text evidence="1">Belongs to the membrane fusion protein (MFP) (TC 8.A.1) family.</text>
</comment>
<name>A0A1Y6D4C1_9GAMM</name>
<accession>A0A1Y6D4C1</accession>